<keyword evidence="6" id="KW-0862">Zinc</keyword>
<keyword evidence="7" id="KW-0805">Transcription regulation</keyword>
<evidence type="ECO:0000256" key="1">
    <source>
        <dbReference type="ARBA" id="ARBA00001947"/>
    </source>
</evidence>
<dbReference type="GO" id="GO:0008270">
    <property type="term" value="F:zinc ion binding"/>
    <property type="evidence" value="ECO:0007669"/>
    <property type="project" value="InterPro"/>
</dbReference>
<dbReference type="InterPro" id="IPR018062">
    <property type="entry name" value="HTH_AraC-typ_CS"/>
</dbReference>
<dbReference type="PANTHER" id="PTHR46796">
    <property type="entry name" value="HTH-TYPE TRANSCRIPTIONAL ACTIVATOR RHAS-RELATED"/>
    <property type="match status" value="1"/>
</dbReference>
<dbReference type="GO" id="GO:0043565">
    <property type="term" value="F:sequence-specific DNA binding"/>
    <property type="evidence" value="ECO:0007669"/>
    <property type="project" value="InterPro"/>
</dbReference>
<dbReference type="EMBL" id="UINC01068705">
    <property type="protein sequence ID" value="SVC01524.1"/>
    <property type="molecule type" value="Genomic_DNA"/>
</dbReference>
<accession>A0A382IP12</accession>
<keyword evidence="9" id="KW-0010">Activator</keyword>
<dbReference type="PROSITE" id="PS01124">
    <property type="entry name" value="HTH_ARAC_FAMILY_2"/>
    <property type="match status" value="1"/>
</dbReference>
<organism evidence="13">
    <name type="scientific">marine metagenome</name>
    <dbReference type="NCBI Taxonomy" id="408172"/>
    <lineage>
        <taxon>unclassified sequences</taxon>
        <taxon>metagenomes</taxon>
        <taxon>ecological metagenomes</taxon>
    </lineage>
</organism>
<evidence type="ECO:0000256" key="6">
    <source>
        <dbReference type="ARBA" id="ARBA00022833"/>
    </source>
</evidence>
<keyword evidence="3" id="KW-0808">Transferase</keyword>
<evidence type="ECO:0000256" key="9">
    <source>
        <dbReference type="ARBA" id="ARBA00023159"/>
    </source>
</evidence>
<dbReference type="GO" id="GO:0008168">
    <property type="term" value="F:methyltransferase activity"/>
    <property type="evidence" value="ECO:0007669"/>
    <property type="project" value="UniProtKB-KW"/>
</dbReference>
<evidence type="ECO:0000256" key="3">
    <source>
        <dbReference type="ARBA" id="ARBA00022679"/>
    </source>
</evidence>
<protein>
    <recommendedName>
        <fullName evidence="12">HTH araC/xylS-type domain-containing protein</fullName>
    </recommendedName>
</protein>
<feature type="non-terminal residue" evidence="13">
    <location>
        <position position="263"/>
    </location>
</feature>
<keyword evidence="5" id="KW-0227">DNA damage</keyword>
<dbReference type="GO" id="GO:0032259">
    <property type="term" value="P:methylation"/>
    <property type="evidence" value="ECO:0007669"/>
    <property type="project" value="UniProtKB-KW"/>
</dbReference>
<dbReference type="GO" id="GO:0006281">
    <property type="term" value="P:DNA repair"/>
    <property type="evidence" value="ECO:0007669"/>
    <property type="project" value="UniProtKB-KW"/>
</dbReference>
<feature type="domain" description="HTH araC/xylS-type" evidence="12">
    <location>
        <begin position="87"/>
        <end position="185"/>
    </location>
</feature>
<dbReference type="SUPFAM" id="SSF46689">
    <property type="entry name" value="Homeodomain-like"/>
    <property type="match status" value="1"/>
</dbReference>
<name>A0A382IP12_9ZZZZ</name>
<dbReference type="Pfam" id="PF06029">
    <property type="entry name" value="AlkA_N"/>
    <property type="match status" value="1"/>
</dbReference>
<dbReference type="InterPro" id="IPR018060">
    <property type="entry name" value="HTH_AraC"/>
</dbReference>
<dbReference type="Gene3D" id="1.10.10.60">
    <property type="entry name" value="Homeodomain-like"/>
    <property type="match status" value="1"/>
</dbReference>
<dbReference type="InterPro" id="IPR009057">
    <property type="entry name" value="Homeodomain-like_sf"/>
</dbReference>
<keyword evidence="4" id="KW-0479">Metal-binding</keyword>
<dbReference type="SMART" id="SM01009">
    <property type="entry name" value="AlkA_N"/>
    <property type="match status" value="1"/>
</dbReference>
<keyword evidence="10" id="KW-0804">Transcription</keyword>
<evidence type="ECO:0000256" key="7">
    <source>
        <dbReference type="ARBA" id="ARBA00023015"/>
    </source>
</evidence>
<reference evidence="13" key="1">
    <citation type="submission" date="2018-05" db="EMBL/GenBank/DDBJ databases">
        <authorList>
            <person name="Lanie J.A."/>
            <person name="Ng W.-L."/>
            <person name="Kazmierczak K.M."/>
            <person name="Andrzejewski T.M."/>
            <person name="Davidsen T.M."/>
            <person name="Wayne K.J."/>
            <person name="Tettelin H."/>
            <person name="Glass J.I."/>
            <person name="Rusch D."/>
            <person name="Podicherti R."/>
            <person name="Tsui H.-C.T."/>
            <person name="Winkler M.E."/>
        </authorList>
    </citation>
    <scope>NUCLEOTIDE SEQUENCE</scope>
</reference>
<evidence type="ECO:0000256" key="2">
    <source>
        <dbReference type="ARBA" id="ARBA00022603"/>
    </source>
</evidence>
<evidence type="ECO:0000256" key="10">
    <source>
        <dbReference type="ARBA" id="ARBA00023163"/>
    </source>
</evidence>
<dbReference type="Gene3D" id="3.40.10.10">
    <property type="entry name" value="DNA Methylphosphotriester Repair Domain"/>
    <property type="match status" value="1"/>
</dbReference>
<dbReference type="AlphaFoldDB" id="A0A382IP12"/>
<dbReference type="InterPro" id="IPR035451">
    <property type="entry name" value="Ada-like_dom_sf"/>
</dbReference>
<proteinExistence type="predicted"/>
<dbReference type="InterPro" id="IPR050204">
    <property type="entry name" value="AraC_XylS_family_regulators"/>
</dbReference>
<dbReference type="SUPFAM" id="SSF55945">
    <property type="entry name" value="TATA-box binding protein-like"/>
    <property type="match status" value="1"/>
</dbReference>
<dbReference type="PANTHER" id="PTHR46796:SF6">
    <property type="entry name" value="ARAC SUBFAMILY"/>
    <property type="match status" value="1"/>
</dbReference>
<dbReference type="Gene3D" id="3.30.310.20">
    <property type="entry name" value="DNA-3-methyladenine glycosylase AlkA, N-terminal domain"/>
    <property type="match status" value="1"/>
</dbReference>
<sequence>MLPAVGILEQARKARDPRFDGRIFIGVRTTGIYCRPVCRVKLPRAENVGFFDSAAAATEAGYRPCLRCRPEAAPGTPAWQGTSTTVQRALQLIDEGVLDQDNVEALSTLLGVTSRHLTRLFTRHVGASPKTIAQTRRLQFAKRLIDETRMPMTDIALSAGYGGLRPFNDHFKQTYNRSPRELRKVLDQACPQEQLTLRLSYRKPYDFHGLLNFYAIRATPGVEIANESYERSFMLDGESGRFSVHKDGSSLVCNIAGGSSRSL</sequence>
<gene>
    <name evidence="13" type="ORF">METZ01_LOCUS254378</name>
</gene>
<dbReference type="Pfam" id="PF02805">
    <property type="entry name" value="Ada_Zn_binding"/>
    <property type="match status" value="1"/>
</dbReference>
<keyword evidence="8" id="KW-0238">DNA-binding</keyword>
<dbReference type="InterPro" id="IPR037046">
    <property type="entry name" value="AlkA_N_sf"/>
</dbReference>
<dbReference type="SUPFAM" id="SSF57884">
    <property type="entry name" value="Ada DNA repair protein, N-terminal domain (N-Ada 10)"/>
    <property type="match status" value="1"/>
</dbReference>
<dbReference type="Pfam" id="PF12833">
    <property type="entry name" value="HTH_18"/>
    <property type="match status" value="1"/>
</dbReference>
<dbReference type="GO" id="GO:0003700">
    <property type="term" value="F:DNA-binding transcription factor activity"/>
    <property type="evidence" value="ECO:0007669"/>
    <property type="project" value="InterPro"/>
</dbReference>
<evidence type="ECO:0000259" key="12">
    <source>
        <dbReference type="PROSITE" id="PS01124"/>
    </source>
</evidence>
<keyword evidence="2" id="KW-0489">Methyltransferase</keyword>
<keyword evidence="11" id="KW-0234">DNA repair</keyword>
<evidence type="ECO:0000256" key="4">
    <source>
        <dbReference type="ARBA" id="ARBA00022723"/>
    </source>
</evidence>
<dbReference type="InterPro" id="IPR004026">
    <property type="entry name" value="Ada_DNA_repair_Zn-bd"/>
</dbReference>
<evidence type="ECO:0000256" key="11">
    <source>
        <dbReference type="ARBA" id="ARBA00023204"/>
    </source>
</evidence>
<dbReference type="InterPro" id="IPR010316">
    <property type="entry name" value="AlkA_N"/>
</dbReference>
<dbReference type="PROSITE" id="PS00041">
    <property type="entry name" value="HTH_ARAC_FAMILY_1"/>
    <property type="match status" value="1"/>
</dbReference>
<comment type="cofactor">
    <cofactor evidence="1">
        <name>Zn(2+)</name>
        <dbReference type="ChEBI" id="CHEBI:29105"/>
    </cofactor>
</comment>
<evidence type="ECO:0000313" key="13">
    <source>
        <dbReference type="EMBL" id="SVC01524.1"/>
    </source>
</evidence>
<evidence type="ECO:0000256" key="8">
    <source>
        <dbReference type="ARBA" id="ARBA00023125"/>
    </source>
</evidence>
<evidence type="ECO:0000256" key="5">
    <source>
        <dbReference type="ARBA" id="ARBA00022763"/>
    </source>
</evidence>
<dbReference type="SMART" id="SM00342">
    <property type="entry name" value="HTH_ARAC"/>
    <property type="match status" value="1"/>
</dbReference>